<comment type="caution">
    <text evidence="7">The sequence shown here is derived from an EMBL/GenBank/DDBJ whole genome shotgun (WGS) entry which is preliminary data.</text>
</comment>
<evidence type="ECO:0000256" key="3">
    <source>
        <dbReference type="ARBA" id="ARBA00022692"/>
    </source>
</evidence>
<accession>A0A0J9EAR9</accession>
<keyword evidence="5 6" id="KW-0472">Membrane</keyword>
<feature type="transmembrane region" description="Helical" evidence="6">
    <location>
        <begin position="148"/>
        <end position="172"/>
    </location>
</feature>
<dbReference type="PANTHER" id="PTHR30086">
    <property type="entry name" value="ARGININE EXPORTER PROTEIN ARGO"/>
    <property type="match status" value="1"/>
</dbReference>
<dbReference type="STRING" id="1675527.AIOL_000031"/>
<gene>
    <name evidence="7" type="ORF">AIOL_000031</name>
</gene>
<reference evidence="7 8" key="1">
    <citation type="submission" date="2015-06" db="EMBL/GenBank/DDBJ databases">
        <title>Draft genome sequence of an Alphaproteobacteria species associated to the Mediterranean sponge Oscarella lobularis.</title>
        <authorList>
            <person name="Jourda C."/>
            <person name="Santini S."/>
            <person name="Claverie J.-M."/>
        </authorList>
    </citation>
    <scope>NUCLEOTIDE SEQUENCE [LARGE SCALE GENOMIC DNA]</scope>
    <source>
        <strain evidence="7">IGS</strain>
    </source>
</reference>
<dbReference type="GO" id="GO:0015171">
    <property type="term" value="F:amino acid transmembrane transporter activity"/>
    <property type="evidence" value="ECO:0007669"/>
    <property type="project" value="TreeGrafter"/>
</dbReference>
<dbReference type="RefSeq" id="WP_049641037.1">
    <property type="nucleotide sequence ID" value="NZ_LFTY01000001.1"/>
</dbReference>
<evidence type="ECO:0000256" key="5">
    <source>
        <dbReference type="ARBA" id="ARBA00023136"/>
    </source>
</evidence>
<evidence type="ECO:0000313" key="7">
    <source>
        <dbReference type="EMBL" id="KMW59882.1"/>
    </source>
</evidence>
<evidence type="ECO:0008006" key="9">
    <source>
        <dbReference type="Google" id="ProtNLM"/>
    </source>
</evidence>
<evidence type="ECO:0000313" key="8">
    <source>
        <dbReference type="Proteomes" id="UP000037178"/>
    </source>
</evidence>
<feature type="transmembrane region" description="Helical" evidence="6">
    <location>
        <begin position="6"/>
        <end position="29"/>
    </location>
</feature>
<dbReference type="Proteomes" id="UP000037178">
    <property type="component" value="Unassembled WGS sequence"/>
</dbReference>
<protein>
    <recommendedName>
        <fullName evidence="9">Threonine efflux protein</fullName>
    </recommendedName>
</protein>
<dbReference type="Pfam" id="PF01810">
    <property type="entry name" value="LysE"/>
    <property type="match status" value="1"/>
</dbReference>
<evidence type="ECO:0000256" key="6">
    <source>
        <dbReference type="SAM" id="Phobius"/>
    </source>
</evidence>
<dbReference type="AlphaFoldDB" id="A0A0J9EAR9"/>
<feature type="transmembrane region" description="Helical" evidence="6">
    <location>
        <begin position="41"/>
        <end position="62"/>
    </location>
</feature>
<evidence type="ECO:0000256" key="4">
    <source>
        <dbReference type="ARBA" id="ARBA00022989"/>
    </source>
</evidence>
<dbReference type="PANTHER" id="PTHR30086:SF20">
    <property type="entry name" value="ARGININE EXPORTER PROTEIN ARGO-RELATED"/>
    <property type="match status" value="1"/>
</dbReference>
<evidence type="ECO:0000256" key="2">
    <source>
        <dbReference type="ARBA" id="ARBA00022475"/>
    </source>
</evidence>
<organism evidence="7 8">
    <name type="scientific">Candidatus Rhodobacter oscarellae</name>
    <dbReference type="NCBI Taxonomy" id="1675527"/>
    <lineage>
        <taxon>Bacteria</taxon>
        <taxon>Pseudomonadati</taxon>
        <taxon>Pseudomonadota</taxon>
        <taxon>Alphaproteobacteria</taxon>
        <taxon>Rhodobacterales</taxon>
        <taxon>Rhodobacter group</taxon>
        <taxon>Rhodobacter</taxon>
    </lineage>
</organism>
<evidence type="ECO:0000256" key="1">
    <source>
        <dbReference type="ARBA" id="ARBA00004651"/>
    </source>
</evidence>
<feature type="transmembrane region" description="Helical" evidence="6">
    <location>
        <begin position="112"/>
        <end position="133"/>
    </location>
</feature>
<dbReference type="OrthoDB" id="581870at2"/>
<proteinExistence type="predicted"/>
<dbReference type="EMBL" id="LFTY01000001">
    <property type="protein sequence ID" value="KMW59882.1"/>
    <property type="molecule type" value="Genomic_DNA"/>
</dbReference>
<keyword evidence="4 6" id="KW-1133">Transmembrane helix</keyword>
<keyword evidence="3 6" id="KW-0812">Transmembrane</keyword>
<keyword evidence="8" id="KW-1185">Reference proteome</keyword>
<dbReference type="PATRIC" id="fig|1675527.3.peg.45"/>
<keyword evidence="2" id="KW-1003">Cell membrane</keyword>
<feature type="transmembrane region" description="Helical" evidence="6">
    <location>
        <begin position="184"/>
        <end position="202"/>
    </location>
</feature>
<dbReference type="InterPro" id="IPR001123">
    <property type="entry name" value="LeuE-type"/>
</dbReference>
<sequence length="203" mass="21464">MSYADTLSFFLTVFVLAIAPGPVVLMLIVRSASNDTKGAAGFGLGYAIGGVIIISAVCFGLGTWLTSVPEVFDYTKYVMMAYILWVAYDIWKGGVDLAQKDADVPASKGSSVLAGIATCFISPYIAIMLPLSLPEVMNMTTIALPDFLIIALITFGSLALAAALVVVFAAQLRRLIRSEMGQLYMNRGLSALLVGGGGTMVFL</sequence>
<dbReference type="GO" id="GO:0005886">
    <property type="term" value="C:plasma membrane"/>
    <property type="evidence" value="ECO:0007669"/>
    <property type="project" value="UniProtKB-SubCell"/>
</dbReference>
<comment type="subcellular location">
    <subcellularLocation>
        <location evidence="1">Cell membrane</location>
        <topology evidence="1">Multi-pass membrane protein</topology>
    </subcellularLocation>
</comment>
<name>A0A0J9EAR9_9RHOB</name>